<dbReference type="KEGG" id="aal:EP13_05145"/>
<accession>A0A075NX85</accession>
<dbReference type="Gene3D" id="3.40.50.300">
    <property type="entry name" value="P-loop containing nucleotide triphosphate hydrolases"/>
    <property type="match status" value="1"/>
</dbReference>
<protein>
    <recommendedName>
        <fullName evidence="3">Sulfotransferase family protein</fullName>
    </recommendedName>
</protein>
<dbReference type="eggNOG" id="COG3551">
    <property type="taxonomic scope" value="Bacteria"/>
</dbReference>
<sequence>MQPSKDNPNGYWEDELIVDINEKLLHSLGYQWCSLTWLNLADLRQSKLYEVLRRKAVSYLQQLLAKNKKVSLKDPRMCILLPFWLEVFKELDADIKVVLVKRHAHSIAKSLLTRDQFDNEYASQLIYLHWAAVARFLPKTYPRILINYEEVRRDENGIRKSLMSFLDVESSVPSNLFEEKLEHHATSFNEASASGFTWQQDMLMDFPNANVDEYRIKSLATFYYALNAAYGRRNHRQHVINEIKNFADNYKTKKVILYGASELASILIGQLSDAIVLAVDHAASEDHRIARFGKHFYAPHLIKETEHDVIVVAVTGRKDELIHFLSGYTSQPITFAEECLF</sequence>
<dbReference type="InterPro" id="IPR027417">
    <property type="entry name" value="P-loop_NTPase"/>
</dbReference>
<organism evidence="1 2">
    <name type="scientific">Alteromonas australica</name>
    <dbReference type="NCBI Taxonomy" id="589873"/>
    <lineage>
        <taxon>Bacteria</taxon>
        <taxon>Pseudomonadati</taxon>
        <taxon>Pseudomonadota</taxon>
        <taxon>Gammaproteobacteria</taxon>
        <taxon>Alteromonadales</taxon>
        <taxon>Alteromonadaceae</taxon>
        <taxon>Alteromonas/Salinimonas group</taxon>
        <taxon>Alteromonas</taxon>
    </lineage>
</organism>
<dbReference type="EMBL" id="CP008849">
    <property type="protein sequence ID" value="AIF98136.1"/>
    <property type="molecule type" value="Genomic_DNA"/>
</dbReference>
<name>A0A075NX85_9ALTE</name>
<evidence type="ECO:0000313" key="1">
    <source>
        <dbReference type="EMBL" id="AIF98136.1"/>
    </source>
</evidence>
<dbReference type="AlphaFoldDB" id="A0A075NX85"/>
<dbReference type="Proteomes" id="UP000056090">
    <property type="component" value="Chromosome"/>
</dbReference>
<evidence type="ECO:0008006" key="3">
    <source>
        <dbReference type="Google" id="ProtNLM"/>
    </source>
</evidence>
<reference evidence="1 2" key="1">
    <citation type="submission" date="2014-06" db="EMBL/GenBank/DDBJ databases">
        <title>Genomes of Alteromonas australica, a world apart.</title>
        <authorList>
            <person name="Gonzaga A."/>
            <person name="Lopez-Perez M."/>
            <person name="Rodriguez-Valera F."/>
        </authorList>
    </citation>
    <scope>NUCLEOTIDE SEQUENCE [LARGE SCALE GENOMIC DNA]</scope>
    <source>
        <strain evidence="1 2">H 17</strain>
    </source>
</reference>
<keyword evidence="2" id="KW-1185">Reference proteome</keyword>
<gene>
    <name evidence="1" type="ORF">EP13_05145</name>
</gene>
<evidence type="ECO:0000313" key="2">
    <source>
        <dbReference type="Proteomes" id="UP000056090"/>
    </source>
</evidence>
<dbReference type="SUPFAM" id="SSF52540">
    <property type="entry name" value="P-loop containing nucleoside triphosphate hydrolases"/>
    <property type="match status" value="1"/>
</dbReference>
<proteinExistence type="predicted"/>